<proteinExistence type="predicted"/>
<reference evidence="1 2" key="1">
    <citation type="submission" date="2016-10" db="EMBL/GenBank/DDBJ databases">
        <title>Lutibacter sp. LPB0138, isolated from marine gastropod.</title>
        <authorList>
            <person name="Kim E."/>
            <person name="Yi H."/>
        </authorList>
    </citation>
    <scope>NUCLEOTIDE SEQUENCE [LARGE SCALE GENOMIC DNA]</scope>
    <source>
        <strain evidence="1 2">LPB0138</strain>
    </source>
</reference>
<protein>
    <submittedName>
        <fullName evidence="1">Uncharacterized protein</fullName>
    </submittedName>
</protein>
<gene>
    <name evidence="1" type="ORF">LPB138_00110</name>
</gene>
<dbReference type="AlphaFoldDB" id="A0A1D8P3L9"/>
<evidence type="ECO:0000313" key="1">
    <source>
        <dbReference type="EMBL" id="AOW19185.1"/>
    </source>
</evidence>
<dbReference type="Proteomes" id="UP000176050">
    <property type="component" value="Chromosome"/>
</dbReference>
<sequence length="70" mass="8012">MGRPATRPAKLRDGFYIEVRNKGAKNGIKIRRDDRAAMLEAVSEYRRVKDIIILGESKGDKWLEKPKEAV</sequence>
<dbReference type="OrthoDB" id="1446682at2"/>
<evidence type="ECO:0000313" key="2">
    <source>
        <dbReference type="Proteomes" id="UP000176050"/>
    </source>
</evidence>
<name>A0A1D8P3L9_9FLAO</name>
<dbReference type="STRING" id="1850246.LPB138_00110"/>
<dbReference type="KEGG" id="lul:LPB138_00110"/>
<organism evidence="1 2">
    <name type="scientific">Urechidicola croceus</name>
    <dbReference type="NCBI Taxonomy" id="1850246"/>
    <lineage>
        <taxon>Bacteria</taxon>
        <taxon>Pseudomonadati</taxon>
        <taxon>Bacteroidota</taxon>
        <taxon>Flavobacteriia</taxon>
        <taxon>Flavobacteriales</taxon>
        <taxon>Flavobacteriaceae</taxon>
        <taxon>Urechidicola</taxon>
    </lineage>
</organism>
<accession>A0A1D8P3L9</accession>
<dbReference type="RefSeq" id="WP_070235315.1">
    <property type="nucleotide sequence ID" value="NZ_CP017478.1"/>
</dbReference>
<keyword evidence="2" id="KW-1185">Reference proteome</keyword>
<dbReference type="EMBL" id="CP017478">
    <property type="protein sequence ID" value="AOW19185.1"/>
    <property type="molecule type" value="Genomic_DNA"/>
</dbReference>